<dbReference type="InterPro" id="IPR039564">
    <property type="entry name" value="Peptidase_C39-like"/>
</dbReference>
<proteinExistence type="predicted"/>
<reference evidence="2 3" key="1">
    <citation type="submission" date="2018-08" db="EMBL/GenBank/DDBJ databases">
        <title>A genome reference for cultivated species of the human gut microbiota.</title>
        <authorList>
            <person name="Zou Y."/>
            <person name="Xue W."/>
            <person name="Luo G."/>
        </authorList>
    </citation>
    <scope>NUCLEOTIDE SEQUENCE [LARGE SCALE GENOMIC DNA]</scope>
    <source>
        <strain evidence="2 3">AF35-6BH</strain>
    </source>
</reference>
<dbReference type="EMBL" id="QRPK01000178">
    <property type="protein sequence ID" value="RHM02675.1"/>
    <property type="molecule type" value="Genomic_DNA"/>
</dbReference>
<keyword evidence="2" id="KW-0378">Hydrolase</keyword>
<dbReference type="OrthoDB" id="3186156at2"/>
<evidence type="ECO:0000313" key="3">
    <source>
        <dbReference type="Proteomes" id="UP000284868"/>
    </source>
</evidence>
<feature type="domain" description="Peptidase C39-like" evidence="1">
    <location>
        <begin position="34"/>
        <end position="167"/>
    </location>
</feature>
<dbReference type="Gene3D" id="3.90.70.10">
    <property type="entry name" value="Cysteine proteinases"/>
    <property type="match status" value="1"/>
</dbReference>
<organism evidence="2 3">
    <name type="scientific">Amedibacillus dolichus</name>
    <dbReference type="NCBI Taxonomy" id="31971"/>
    <lineage>
        <taxon>Bacteria</taxon>
        <taxon>Bacillati</taxon>
        <taxon>Bacillota</taxon>
        <taxon>Erysipelotrichia</taxon>
        <taxon>Erysipelotrichales</taxon>
        <taxon>Erysipelotrichaceae</taxon>
        <taxon>Amedibacillus</taxon>
    </lineage>
</organism>
<evidence type="ECO:0000259" key="1">
    <source>
        <dbReference type="Pfam" id="PF13529"/>
    </source>
</evidence>
<comment type="caution">
    <text evidence="2">The sequence shown here is derived from an EMBL/GenBank/DDBJ whole genome shotgun (WGS) entry which is preliminary data.</text>
</comment>
<gene>
    <name evidence="2" type="ORF">DWZ83_11195</name>
</gene>
<dbReference type="AlphaFoldDB" id="A0A415NQH4"/>
<accession>A0A415NQH4</accession>
<sequence>MLSKNIEMLEFVIDYPEKKGKLYSDNIGEVTKGDIPLLLQWDQRWGYVDYGNSSIAVSGCGPTALSMVIAGLTGDNTITPYTVAKFADNNGYYVEGSGSSWSLMTEGAAYFGVTGEEISLSKDTIYSILRSGSPIICSMRPGDFTTTGHFIVLTGIKDGKIQINDPNSKQRSYKLWTYEQIAHQINNLWSFTL</sequence>
<name>A0A415NQH4_9FIRM</name>
<dbReference type="GO" id="GO:0016787">
    <property type="term" value="F:hydrolase activity"/>
    <property type="evidence" value="ECO:0007669"/>
    <property type="project" value="UniProtKB-KW"/>
</dbReference>
<keyword evidence="3" id="KW-1185">Reference proteome</keyword>
<evidence type="ECO:0000313" key="2">
    <source>
        <dbReference type="EMBL" id="RHM02675.1"/>
    </source>
</evidence>
<dbReference type="Proteomes" id="UP000284868">
    <property type="component" value="Unassembled WGS sequence"/>
</dbReference>
<protein>
    <submittedName>
        <fullName evidence="2">Secreted protein containing domain of murein hydrolase</fullName>
    </submittedName>
</protein>
<dbReference type="Pfam" id="PF13529">
    <property type="entry name" value="Peptidase_C39_2"/>
    <property type="match status" value="1"/>
</dbReference>